<feature type="compositionally biased region" description="Basic and acidic residues" evidence="1">
    <location>
        <begin position="55"/>
        <end position="72"/>
    </location>
</feature>
<feature type="compositionally biased region" description="Basic residues" evidence="1">
    <location>
        <begin position="44"/>
        <end position="54"/>
    </location>
</feature>
<dbReference type="AlphaFoldDB" id="A0A804PFC2"/>
<evidence type="ECO:0000256" key="1">
    <source>
        <dbReference type="SAM" id="MobiDB-lite"/>
    </source>
</evidence>
<feature type="region of interest" description="Disordered" evidence="1">
    <location>
        <begin position="1"/>
        <end position="84"/>
    </location>
</feature>
<dbReference type="Proteomes" id="UP000007305">
    <property type="component" value="Chromosome 5"/>
</dbReference>
<dbReference type="Gramene" id="Zm00001eb234510_T001">
    <property type="protein sequence ID" value="Zm00001eb234510_P001"/>
    <property type="gene ID" value="Zm00001eb234510"/>
</dbReference>
<evidence type="ECO:0000313" key="3">
    <source>
        <dbReference type="Proteomes" id="UP000007305"/>
    </source>
</evidence>
<reference evidence="2" key="3">
    <citation type="submission" date="2021-05" db="UniProtKB">
        <authorList>
            <consortium name="EnsemblPlants"/>
        </authorList>
    </citation>
    <scope>IDENTIFICATION</scope>
    <source>
        <strain evidence="2">cv. B73</strain>
    </source>
</reference>
<gene>
    <name evidence="2" type="primary">LOC100276302</name>
</gene>
<dbReference type="PANTHER" id="PTHR36387">
    <property type="entry name" value="UDP-N-ACETYLMURAMOYL-L-ALANYL-D-GLUTAMATE-2, 6-DIAMINOPIMELATE LIGASE"/>
    <property type="match status" value="1"/>
</dbReference>
<keyword evidence="4" id="KW-1267">Proteomics identification</keyword>
<accession>A0A804PFC2</accession>
<protein>
    <submittedName>
        <fullName evidence="2">Uncharacterized protein</fullName>
    </submittedName>
</protein>
<reference evidence="3" key="1">
    <citation type="journal article" date="2009" name="Science">
        <title>The B73 maize genome: complexity, diversity, and dynamics.</title>
        <authorList>
            <person name="Schnable P.S."/>
            <person name="Ware D."/>
            <person name="Fulton R.S."/>
            <person name="Stein J.C."/>
            <person name="Wei F."/>
            <person name="Pasternak S."/>
            <person name="Liang C."/>
            <person name="Zhang J."/>
            <person name="Fulton L."/>
            <person name="Graves T.A."/>
            <person name="Minx P."/>
            <person name="Reily A.D."/>
            <person name="Courtney L."/>
            <person name="Kruchowski S.S."/>
            <person name="Tomlinson C."/>
            <person name="Strong C."/>
            <person name="Delehaunty K."/>
            <person name="Fronick C."/>
            <person name="Courtney B."/>
            <person name="Rock S.M."/>
            <person name="Belter E."/>
            <person name="Du F."/>
            <person name="Kim K."/>
            <person name="Abbott R.M."/>
            <person name="Cotton M."/>
            <person name="Levy A."/>
            <person name="Marchetto P."/>
            <person name="Ochoa K."/>
            <person name="Jackson S.M."/>
            <person name="Gillam B."/>
            <person name="Chen W."/>
            <person name="Yan L."/>
            <person name="Higginbotham J."/>
            <person name="Cardenas M."/>
            <person name="Waligorski J."/>
            <person name="Applebaum E."/>
            <person name="Phelps L."/>
            <person name="Falcone J."/>
            <person name="Kanchi K."/>
            <person name="Thane T."/>
            <person name="Scimone A."/>
            <person name="Thane N."/>
            <person name="Henke J."/>
            <person name="Wang T."/>
            <person name="Ruppert J."/>
            <person name="Shah N."/>
            <person name="Rotter K."/>
            <person name="Hodges J."/>
            <person name="Ingenthron E."/>
            <person name="Cordes M."/>
            <person name="Kohlberg S."/>
            <person name="Sgro J."/>
            <person name="Delgado B."/>
            <person name="Mead K."/>
            <person name="Chinwalla A."/>
            <person name="Leonard S."/>
            <person name="Crouse K."/>
            <person name="Collura K."/>
            <person name="Kudrna D."/>
            <person name="Currie J."/>
            <person name="He R."/>
            <person name="Angelova A."/>
            <person name="Rajasekar S."/>
            <person name="Mueller T."/>
            <person name="Lomeli R."/>
            <person name="Scara G."/>
            <person name="Ko A."/>
            <person name="Delaney K."/>
            <person name="Wissotski M."/>
            <person name="Lopez G."/>
            <person name="Campos D."/>
            <person name="Braidotti M."/>
            <person name="Ashley E."/>
            <person name="Golser W."/>
            <person name="Kim H."/>
            <person name="Lee S."/>
            <person name="Lin J."/>
            <person name="Dujmic Z."/>
            <person name="Kim W."/>
            <person name="Talag J."/>
            <person name="Zuccolo A."/>
            <person name="Fan C."/>
            <person name="Sebastian A."/>
            <person name="Kramer M."/>
            <person name="Spiegel L."/>
            <person name="Nascimento L."/>
            <person name="Zutavern T."/>
            <person name="Miller B."/>
            <person name="Ambroise C."/>
            <person name="Muller S."/>
            <person name="Spooner W."/>
            <person name="Narechania A."/>
            <person name="Ren L."/>
            <person name="Wei S."/>
            <person name="Kumari S."/>
            <person name="Faga B."/>
            <person name="Levy M.J."/>
            <person name="McMahan L."/>
            <person name="Van Buren P."/>
            <person name="Vaughn M.W."/>
            <person name="Ying K."/>
            <person name="Yeh C.-T."/>
            <person name="Emrich S.J."/>
            <person name="Jia Y."/>
            <person name="Kalyanaraman A."/>
            <person name="Hsia A.-P."/>
            <person name="Barbazuk W.B."/>
            <person name="Baucom R.S."/>
            <person name="Brutnell T.P."/>
            <person name="Carpita N.C."/>
            <person name="Chaparro C."/>
            <person name="Chia J.-M."/>
            <person name="Deragon J.-M."/>
            <person name="Estill J.C."/>
            <person name="Fu Y."/>
            <person name="Jeddeloh J.A."/>
            <person name="Han Y."/>
            <person name="Lee H."/>
            <person name="Li P."/>
            <person name="Lisch D.R."/>
            <person name="Liu S."/>
            <person name="Liu Z."/>
            <person name="Nagel D.H."/>
            <person name="McCann M.C."/>
            <person name="SanMiguel P."/>
            <person name="Myers A.M."/>
            <person name="Nettleton D."/>
            <person name="Nguyen J."/>
            <person name="Penning B.W."/>
            <person name="Ponnala L."/>
            <person name="Schneider K.L."/>
            <person name="Schwartz D.C."/>
            <person name="Sharma A."/>
            <person name="Soderlund C."/>
            <person name="Springer N.M."/>
            <person name="Sun Q."/>
            <person name="Wang H."/>
            <person name="Waterman M."/>
            <person name="Westerman R."/>
            <person name="Wolfgruber T.K."/>
            <person name="Yang L."/>
            <person name="Yu Y."/>
            <person name="Zhang L."/>
            <person name="Zhou S."/>
            <person name="Zhu Q."/>
            <person name="Bennetzen J.L."/>
            <person name="Dawe R.K."/>
            <person name="Jiang J."/>
            <person name="Jiang N."/>
            <person name="Presting G.G."/>
            <person name="Wessler S.R."/>
            <person name="Aluru S."/>
            <person name="Martienssen R.A."/>
            <person name="Clifton S.W."/>
            <person name="McCombie W.R."/>
            <person name="Wing R.A."/>
            <person name="Wilson R.K."/>
        </authorList>
    </citation>
    <scope>NUCLEOTIDE SEQUENCE [LARGE SCALE GENOMIC DNA]</scope>
    <source>
        <strain evidence="3">cv. B73</strain>
    </source>
</reference>
<sequence>MDSGSDSDGAPEELTAVQGVAKHEETSKVEKDSVLRVTREGKERRKRWAQRRTSSKPDKKAPKEVEDEDTKKSKPSHQIPRKKM</sequence>
<keyword evidence="3" id="KW-1185">Reference proteome</keyword>
<proteinExistence type="evidence at protein level"/>
<dbReference type="EnsemblPlants" id="Zm00001eb234510_T001">
    <property type="protein sequence ID" value="Zm00001eb234510_P001"/>
    <property type="gene ID" value="Zm00001eb234510"/>
</dbReference>
<evidence type="ECO:0007829" key="4">
    <source>
        <dbReference type="PeptideAtlas" id="A0A804PFC2"/>
    </source>
</evidence>
<name>A0A804PFC2_MAIZE</name>
<feature type="compositionally biased region" description="Basic residues" evidence="1">
    <location>
        <begin position="73"/>
        <end position="84"/>
    </location>
</feature>
<organism evidence="2 3">
    <name type="scientific">Zea mays</name>
    <name type="common">Maize</name>
    <dbReference type="NCBI Taxonomy" id="4577"/>
    <lineage>
        <taxon>Eukaryota</taxon>
        <taxon>Viridiplantae</taxon>
        <taxon>Streptophyta</taxon>
        <taxon>Embryophyta</taxon>
        <taxon>Tracheophyta</taxon>
        <taxon>Spermatophyta</taxon>
        <taxon>Magnoliopsida</taxon>
        <taxon>Liliopsida</taxon>
        <taxon>Poales</taxon>
        <taxon>Poaceae</taxon>
        <taxon>PACMAD clade</taxon>
        <taxon>Panicoideae</taxon>
        <taxon>Andropogonodae</taxon>
        <taxon>Andropogoneae</taxon>
        <taxon>Tripsacinae</taxon>
        <taxon>Zea</taxon>
    </lineage>
</organism>
<feature type="compositionally biased region" description="Basic and acidic residues" evidence="1">
    <location>
        <begin position="21"/>
        <end position="43"/>
    </location>
</feature>
<evidence type="ECO:0000313" key="2">
    <source>
        <dbReference type="EnsemblPlants" id="Zm00001eb234510_P001"/>
    </source>
</evidence>
<reference evidence="2" key="2">
    <citation type="submission" date="2019-07" db="EMBL/GenBank/DDBJ databases">
        <authorList>
            <person name="Seetharam A."/>
            <person name="Woodhouse M."/>
            <person name="Cannon E."/>
        </authorList>
    </citation>
    <scope>NUCLEOTIDE SEQUENCE [LARGE SCALE GENOMIC DNA]</scope>
    <source>
        <strain evidence="2">cv. B73</strain>
    </source>
</reference>
<dbReference type="PANTHER" id="PTHR36387:SF2">
    <property type="entry name" value="UDP-N-ACETYLMURAMOYL-L-ALANYL-D-GLUTAMATE-2, 6-DIAMINOPIMELATE LIGASE"/>
    <property type="match status" value="1"/>
</dbReference>